<evidence type="ECO:0000313" key="4">
    <source>
        <dbReference type="EMBL" id="RBI65583.1"/>
    </source>
</evidence>
<keyword evidence="2" id="KW-0812">Transmembrane</keyword>
<feature type="transmembrane region" description="Helical" evidence="2">
    <location>
        <begin position="12"/>
        <end position="35"/>
    </location>
</feature>
<dbReference type="OrthoDB" id="5749006at2"/>
<keyword evidence="2" id="KW-1133">Transmembrane helix</keyword>
<reference evidence="5" key="1">
    <citation type="submission" date="2018-06" db="EMBL/GenBank/DDBJ databases">
        <title>Whole genome sequencing of four bacterial strains from South Shetland trench revealing bio-synthetic gene clusters.</title>
        <authorList>
            <person name="Abdel-Mageed W.M."/>
            <person name="Lehri B."/>
            <person name="Jarmusch S."/>
            <person name="Miranda K."/>
            <person name="Goodfellow M."/>
            <person name="Jaspars M."/>
            <person name="Karlyshev A.V."/>
        </authorList>
    </citation>
    <scope>NUCLEOTIDE SEQUENCE [LARGE SCALE GENOMIC DNA]</scope>
    <source>
        <strain evidence="5">SST4</strain>
    </source>
</reference>
<feature type="region of interest" description="Disordered" evidence="1">
    <location>
        <begin position="123"/>
        <end position="150"/>
    </location>
</feature>
<dbReference type="Pfam" id="PF05170">
    <property type="entry name" value="AsmA"/>
    <property type="match status" value="4"/>
</dbReference>
<proteinExistence type="predicted"/>
<organism evidence="4 5">
    <name type="scientific">Vreelandella sulfidaeris</name>
    <dbReference type="NCBI Taxonomy" id="115553"/>
    <lineage>
        <taxon>Bacteria</taxon>
        <taxon>Pseudomonadati</taxon>
        <taxon>Pseudomonadota</taxon>
        <taxon>Gammaproteobacteria</taxon>
        <taxon>Oceanospirillales</taxon>
        <taxon>Halomonadaceae</taxon>
        <taxon>Vreelandella</taxon>
    </lineage>
</organism>
<evidence type="ECO:0000256" key="2">
    <source>
        <dbReference type="SAM" id="Phobius"/>
    </source>
</evidence>
<feature type="domain" description="AsmA" evidence="3">
    <location>
        <begin position="12"/>
        <end position="226"/>
    </location>
</feature>
<dbReference type="PANTHER" id="PTHR30441:SF9">
    <property type="entry name" value="ASMA FAMILY PROTEIN YHJG"/>
    <property type="match status" value="1"/>
</dbReference>
<keyword evidence="2" id="KW-0472">Membrane</keyword>
<comment type="caution">
    <text evidence="4">The sequence shown here is derived from an EMBL/GenBank/DDBJ whole genome shotgun (WGS) entry which is preliminary data.</text>
</comment>
<dbReference type="InterPro" id="IPR052894">
    <property type="entry name" value="AsmA-related"/>
</dbReference>
<evidence type="ECO:0000256" key="1">
    <source>
        <dbReference type="SAM" id="MobiDB-lite"/>
    </source>
</evidence>
<dbReference type="RefSeq" id="WP_113270958.1">
    <property type="nucleotide sequence ID" value="NZ_QNTU01000016.1"/>
</dbReference>
<keyword evidence="5" id="KW-1185">Reference proteome</keyword>
<dbReference type="Proteomes" id="UP000252204">
    <property type="component" value="Unassembled WGS sequence"/>
</dbReference>
<evidence type="ECO:0000259" key="3">
    <source>
        <dbReference type="Pfam" id="PF05170"/>
    </source>
</evidence>
<dbReference type="GO" id="GO:0090313">
    <property type="term" value="P:regulation of protein targeting to membrane"/>
    <property type="evidence" value="ECO:0007669"/>
    <property type="project" value="TreeGrafter"/>
</dbReference>
<gene>
    <name evidence="4" type="ORF">DQ400_17515</name>
</gene>
<feature type="domain" description="AsmA" evidence="3">
    <location>
        <begin position="263"/>
        <end position="434"/>
    </location>
</feature>
<name>A0A365TLP2_9GAMM</name>
<dbReference type="GO" id="GO:0005886">
    <property type="term" value="C:plasma membrane"/>
    <property type="evidence" value="ECO:0007669"/>
    <property type="project" value="TreeGrafter"/>
</dbReference>
<feature type="domain" description="AsmA" evidence="3">
    <location>
        <begin position="871"/>
        <end position="1174"/>
    </location>
</feature>
<dbReference type="EMBL" id="QNTU01000016">
    <property type="protein sequence ID" value="RBI65583.1"/>
    <property type="molecule type" value="Genomic_DNA"/>
</dbReference>
<feature type="domain" description="AsmA" evidence="3">
    <location>
        <begin position="606"/>
        <end position="779"/>
    </location>
</feature>
<feature type="region of interest" description="Disordered" evidence="1">
    <location>
        <begin position="653"/>
        <end position="674"/>
    </location>
</feature>
<protein>
    <recommendedName>
        <fullName evidence="3">AsmA domain-containing protein</fullName>
    </recommendedName>
</protein>
<accession>A0A365TLP2</accession>
<evidence type="ECO:0000313" key="5">
    <source>
        <dbReference type="Proteomes" id="UP000252204"/>
    </source>
</evidence>
<feature type="compositionally biased region" description="Polar residues" evidence="1">
    <location>
        <begin position="137"/>
        <end position="149"/>
    </location>
</feature>
<dbReference type="InterPro" id="IPR007844">
    <property type="entry name" value="AsmA"/>
</dbReference>
<dbReference type="PANTHER" id="PTHR30441">
    <property type="entry name" value="DUF748 DOMAIN-CONTAINING PROTEIN"/>
    <property type="match status" value="1"/>
</dbReference>
<sequence length="1290" mass="139620">MQHRAFRFLRWWLLVPIIIVALIIAAVELMSWNFLKPAITERIEEATGRTVAIHGDVEISLFPQPQLSLHEFELDNPEWAESPHMLEAQRISITPSLGDLLQGDMVLEDIAVTGSTLNLEQRAEGSSNWTLGDDEQTNQQTQAEESNASPVDFRNLSVSESEVRYWPAETQTPLDIAISSLQLQADDEALHTQATLTFQQKEFELEAQTDPIAAFLDDAQAFEGNASLSSGDSLLTSTFELPQAPAFDHFKASTDLSLNNLAEWSQWLELPQVELESLEIAAQLEHQGSEWRLHEIDTTVANSQVTGELTMDTAGETPSLGGQLNSSQLDVAALRSALPESEEQSGLSVPVIPDLRGDVTLSVDRLLLEETQLQNIQTQVQLAEHSVELEPLTFEMAGGHIEAGINLTSSPERFFADAQITLQNLELAELSSALPAGDVLDADFALELQPLEQRQTFEPDTLLAHLRITDARLAYRNAEAGSNLEATLETSGEAEPPELVLNVDGTFRDKPLTLQARGAPLTRLIDIEQGTLQRDYPFEAEATSNSVFAQADTTLATLLDLETFDAEVVLEADNAQALENWIGPVLPSLPDFRLAGRLRRDHQEWIASGVEGQIGSTDVAGSVEVLSNDRPVVNVDLDAGHIDLAQLISETTQEADDEAQRDETQPGDAQDDSLLAPLRSFDGQLNLQADALELPNGLVLPEFALAAELEDGRLQAEPIQFRLGEGSLTANLALDATQTPASGQLDVDVNDLSLARLGDTFSPIEDRLGRVSGELHLEMRGTLPSDRRDDLLLPFIGQLAFEPSELRFSDPQAGTDLTLTMETQGTDTASQTFHMRGEGRYDGAPAFFNLQGDPLLNARDPNRSYAVDLDADIVDTTISLRGTLQRPLALEGLNLSLAIEGPNPQRLSRLLGIALPELPAYSVSGELDLEGQRWVFTEIQGRIGDSDLNGRLTLNTNVSPLHVSGELSSTHLDIADLGFLAGATPEEIDNNDRFVLPDTEIITDAWQGVSADVSYQGDSVRAGDVPLSNVEIDFVLEDGRGQFDPVSFGFGEGSVDLTLDLDSTTNPPSGTMQVEVQRVDLDDALRNWDLADDSVGIIGGRGKLWVEGSSIAALLASADGGVVLLMTGGRLDALLVEMAGLDAGQTFLSWARGRDPIPIDCAYADLQVRDGITQLDTFLVDTGDTTFTAGGQVDLNTERLDVSIIAHPHDPSLFVGRSPLHLGGTFANIETGVHREELIMRASASAALGALAGPLTALLPLVDVGAGPDMEHCQGLISRSREAIQEGDAE</sequence>